<proteinExistence type="predicted"/>
<dbReference type="Proteomes" id="UP000708208">
    <property type="component" value="Unassembled WGS sequence"/>
</dbReference>
<comment type="caution">
    <text evidence="1">The sequence shown here is derived from an EMBL/GenBank/DDBJ whole genome shotgun (WGS) entry which is preliminary data.</text>
</comment>
<protein>
    <submittedName>
        <fullName evidence="1">Uncharacterized protein</fullName>
    </submittedName>
</protein>
<evidence type="ECO:0000313" key="2">
    <source>
        <dbReference type="Proteomes" id="UP000708208"/>
    </source>
</evidence>
<reference evidence="1" key="1">
    <citation type="submission" date="2021-06" db="EMBL/GenBank/DDBJ databases">
        <authorList>
            <person name="Hodson N. C."/>
            <person name="Mongue J. A."/>
            <person name="Jaron S. K."/>
        </authorList>
    </citation>
    <scope>NUCLEOTIDE SEQUENCE</scope>
</reference>
<dbReference type="EMBL" id="CAJVCH010569170">
    <property type="protein sequence ID" value="CAG7833225.1"/>
    <property type="molecule type" value="Genomic_DNA"/>
</dbReference>
<feature type="non-terminal residue" evidence="1">
    <location>
        <position position="1"/>
    </location>
</feature>
<gene>
    <name evidence="1" type="ORF">AFUS01_LOCUS42866</name>
</gene>
<accession>A0A8J2M730</accession>
<keyword evidence="2" id="KW-1185">Reference proteome</keyword>
<feature type="non-terminal residue" evidence="1">
    <location>
        <position position="53"/>
    </location>
</feature>
<sequence length="53" mass="6085">MNVFKLKAPLAAKNNTVTAEEADRKNLLLFQRMLMEVKNTDDEEPYDEGISEL</sequence>
<evidence type="ECO:0000313" key="1">
    <source>
        <dbReference type="EMBL" id="CAG7833225.1"/>
    </source>
</evidence>
<organism evidence="1 2">
    <name type="scientific">Allacma fusca</name>
    <dbReference type="NCBI Taxonomy" id="39272"/>
    <lineage>
        <taxon>Eukaryota</taxon>
        <taxon>Metazoa</taxon>
        <taxon>Ecdysozoa</taxon>
        <taxon>Arthropoda</taxon>
        <taxon>Hexapoda</taxon>
        <taxon>Collembola</taxon>
        <taxon>Symphypleona</taxon>
        <taxon>Sminthuridae</taxon>
        <taxon>Allacma</taxon>
    </lineage>
</organism>
<dbReference type="AlphaFoldDB" id="A0A8J2M730"/>
<name>A0A8J2M730_9HEXA</name>